<accession>A0A7V6DQW2</accession>
<dbReference type="PANTHER" id="PTHR43771">
    <property type="entry name" value="PHOSPHOMANNOMUTASE"/>
    <property type="match status" value="1"/>
</dbReference>
<reference evidence="12" key="1">
    <citation type="journal article" date="2020" name="mSystems">
        <title>Genome- and Community-Level Interaction Insights into Carbon Utilization and Element Cycling Functions of Hydrothermarchaeota in Hydrothermal Sediment.</title>
        <authorList>
            <person name="Zhou Z."/>
            <person name="Liu Y."/>
            <person name="Xu W."/>
            <person name="Pan J."/>
            <person name="Luo Z.H."/>
            <person name="Li M."/>
        </authorList>
    </citation>
    <scope>NUCLEOTIDE SEQUENCE [LARGE SCALE GENOMIC DNA]</scope>
    <source>
        <strain evidence="12">SpSt-767</strain>
    </source>
</reference>
<evidence type="ECO:0000256" key="3">
    <source>
        <dbReference type="ARBA" id="ARBA00022553"/>
    </source>
</evidence>
<feature type="domain" description="Alpha-D-phosphohexomutase alpha/beta/alpha" evidence="11">
    <location>
        <begin position="252"/>
        <end position="360"/>
    </location>
</feature>
<dbReference type="SUPFAM" id="SSF53738">
    <property type="entry name" value="Phosphoglucomutase, first 3 domains"/>
    <property type="match status" value="3"/>
</dbReference>
<dbReference type="Gene3D" id="3.40.120.10">
    <property type="entry name" value="Alpha-D-Glucose-1,6-Bisphosphate, subunit A, domain 3"/>
    <property type="match status" value="3"/>
</dbReference>
<dbReference type="Gene3D" id="3.30.310.50">
    <property type="entry name" value="Alpha-D-phosphohexomutase, C-terminal domain"/>
    <property type="match status" value="1"/>
</dbReference>
<name>A0A7V6DQW2_9BACT</name>
<organism evidence="12">
    <name type="scientific">Desulfobacca acetoxidans</name>
    <dbReference type="NCBI Taxonomy" id="60893"/>
    <lineage>
        <taxon>Bacteria</taxon>
        <taxon>Pseudomonadati</taxon>
        <taxon>Thermodesulfobacteriota</taxon>
        <taxon>Desulfobaccia</taxon>
        <taxon>Desulfobaccales</taxon>
        <taxon>Desulfobaccaceae</taxon>
        <taxon>Desulfobacca</taxon>
    </lineage>
</organism>
<evidence type="ECO:0000256" key="1">
    <source>
        <dbReference type="ARBA" id="ARBA00001946"/>
    </source>
</evidence>
<comment type="caution">
    <text evidence="12">The sequence shown here is derived from an EMBL/GenBank/DDBJ whole genome shotgun (WGS) entry which is preliminary data.</text>
</comment>
<evidence type="ECO:0000259" key="10">
    <source>
        <dbReference type="Pfam" id="PF02879"/>
    </source>
</evidence>
<sequence>MNPSIFREYDIRGIVGQDFNLDDVNKIGRGFATYLTGYGGKTVAVGRDCRLSSPDIRAALIHGIMQGGVTVIDVGLCPTPAFYFALRHFQTDGGVMITASHNPPEYNGFKVCLGFDTIFGERIQNLQAIIQSGKYSSGNGSLQEQEIIPAYCDYLANNLRLERPVSLAVDAGNGTGGLVAGPVLKRLNCQPVELFFEPDGTFPNHEADPTIPHNLAALAQTVVENGLELGIAFDGDGDRLGVVDEGGRILYGDQLMIIFARDILKTNPGGKIIGEVKCSHLMYEDIRAHGGIPIMWKTGHSLIKQKLKEEQALLAGEMSGHFFFRHRYFGFDDAMYAACRLLEILSRDRRPLSDYLADLPRTSNTPEIRVECPENLKFLLVGKVKQILAQTYQVIDIDGVRIVFPDGWGLVRASNTSPVIVLRFEAETDSRLREIRDLVESAIEQAKSELTQTYSLTKEPLARFR</sequence>
<dbReference type="SUPFAM" id="SSF55957">
    <property type="entry name" value="Phosphoglucomutase, C-terminal domain"/>
    <property type="match status" value="1"/>
</dbReference>
<evidence type="ECO:0000259" key="8">
    <source>
        <dbReference type="Pfam" id="PF00408"/>
    </source>
</evidence>
<dbReference type="CDD" id="cd03089">
    <property type="entry name" value="PMM_PGM"/>
    <property type="match status" value="1"/>
</dbReference>
<evidence type="ECO:0000256" key="5">
    <source>
        <dbReference type="ARBA" id="ARBA00022842"/>
    </source>
</evidence>
<dbReference type="GO" id="GO:0000287">
    <property type="term" value="F:magnesium ion binding"/>
    <property type="evidence" value="ECO:0007669"/>
    <property type="project" value="InterPro"/>
</dbReference>
<dbReference type="InterPro" id="IPR005845">
    <property type="entry name" value="A-D-PHexomutase_a/b/a-II"/>
</dbReference>
<dbReference type="PANTHER" id="PTHR43771:SF2">
    <property type="entry name" value="PHOSPHOMANNOMUTASE_PHOSPHOGLUCOMUTASE"/>
    <property type="match status" value="1"/>
</dbReference>
<dbReference type="AlphaFoldDB" id="A0A7V6DQW2"/>
<dbReference type="InterPro" id="IPR016055">
    <property type="entry name" value="A-D-PHexomutase_a/b/a-I/II/III"/>
</dbReference>
<dbReference type="Pfam" id="PF02878">
    <property type="entry name" value="PGM_PMM_I"/>
    <property type="match status" value="1"/>
</dbReference>
<gene>
    <name evidence="12" type="ORF">ENV52_13200</name>
</gene>
<protein>
    <submittedName>
        <fullName evidence="12">Phosphomannomutase/phosphoglucomutase</fullName>
    </submittedName>
</protein>
<dbReference type="PRINTS" id="PR00509">
    <property type="entry name" value="PGMPMM"/>
</dbReference>
<dbReference type="PROSITE" id="PS00710">
    <property type="entry name" value="PGM_PMM"/>
    <property type="match status" value="1"/>
</dbReference>
<proteinExistence type="inferred from homology"/>
<dbReference type="InterPro" id="IPR005844">
    <property type="entry name" value="A-D-PHexomutase_a/b/a-I"/>
</dbReference>
<feature type="domain" description="Alpha-D-phosphohexomutase C-terminal" evidence="8">
    <location>
        <begin position="367"/>
        <end position="439"/>
    </location>
</feature>
<dbReference type="InterPro" id="IPR016066">
    <property type="entry name" value="A-D-PHexomutase_CS"/>
</dbReference>
<dbReference type="InterPro" id="IPR036900">
    <property type="entry name" value="A-D-PHexomutase_C_sf"/>
</dbReference>
<evidence type="ECO:0000256" key="7">
    <source>
        <dbReference type="RuleBase" id="RU004326"/>
    </source>
</evidence>
<dbReference type="EMBL" id="DTGR01000205">
    <property type="protein sequence ID" value="HHS30644.1"/>
    <property type="molecule type" value="Genomic_DNA"/>
</dbReference>
<feature type="domain" description="Alpha-D-phosphohexomutase alpha/beta/alpha" evidence="10">
    <location>
        <begin position="150"/>
        <end position="247"/>
    </location>
</feature>
<evidence type="ECO:0000259" key="11">
    <source>
        <dbReference type="Pfam" id="PF02880"/>
    </source>
</evidence>
<evidence type="ECO:0000256" key="4">
    <source>
        <dbReference type="ARBA" id="ARBA00022723"/>
    </source>
</evidence>
<comment type="similarity">
    <text evidence="2 7">Belongs to the phosphohexose mutase family.</text>
</comment>
<keyword evidence="4 7" id="KW-0479">Metal-binding</keyword>
<keyword evidence="5 7" id="KW-0460">Magnesium</keyword>
<keyword evidence="6" id="KW-0413">Isomerase</keyword>
<evidence type="ECO:0000256" key="2">
    <source>
        <dbReference type="ARBA" id="ARBA00010231"/>
    </source>
</evidence>
<dbReference type="Pfam" id="PF02879">
    <property type="entry name" value="PGM_PMM_II"/>
    <property type="match status" value="1"/>
</dbReference>
<dbReference type="InterPro" id="IPR005841">
    <property type="entry name" value="Alpha-D-phosphohexomutase_SF"/>
</dbReference>
<comment type="cofactor">
    <cofactor evidence="1">
        <name>Mg(2+)</name>
        <dbReference type="ChEBI" id="CHEBI:18420"/>
    </cofactor>
</comment>
<keyword evidence="3" id="KW-0597">Phosphoprotein</keyword>
<feature type="domain" description="Alpha-D-phosphohexomutase alpha/beta/alpha" evidence="9">
    <location>
        <begin position="5"/>
        <end position="131"/>
    </location>
</feature>
<dbReference type="GO" id="GO:0005975">
    <property type="term" value="P:carbohydrate metabolic process"/>
    <property type="evidence" value="ECO:0007669"/>
    <property type="project" value="InterPro"/>
</dbReference>
<dbReference type="InterPro" id="IPR005843">
    <property type="entry name" value="A-D-PHexomutase_C"/>
</dbReference>
<dbReference type="InterPro" id="IPR005846">
    <property type="entry name" value="A-D-PHexomutase_a/b/a-III"/>
</dbReference>
<evidence type="ECO:0000259" key="9">
    <source>
        <dbReference type="Pfam" id="PF02878"/>
    </source>
</evidence>
<evidence type="ECO:0000313" key="12">
    <source>
        <dbReference type="EMBL" id="HHS30644.1"/>
    </source>
</evidence>
<dbReference type="GO" id="GO:0016868">
    <property type="term" value="F:intramolecular phosphotransferase activity"/>
    <property type="evidence" value="ECO:0007669"/>
    <property type="project" value="InterPro"/>
</dbReference>
<evidence type="ECO:0000256" key="6">
    <source>
        <dbReference type="ARBA" id="ARBA00023235"/>
    </source>
</evidence>
<dbReference type="Pfam" id="PF02880">
    <property type="entry name" value="PGM_PMM_III"/>
    <property type="match status" value="1"/>
</dbReference>
<dbReference type="Pfam" id="PF00408">
    <property type="entry name" value="PGM_PMM_IV"/>
    <property type="match status" value="1"/>
</dbReference>